<accession>A0A3R6AHV3</accession>
<organism evidence="2 3">
    <name type="scientific">Roseburia inulinivorans</name>
    <dbReference type="NCBI Taxonomy" id="360807"/>
    <lineage>
        <taxon>Bacteria</taxon>
        <taxon>Bacillati</taxon>
        <taxon>Bacillota</taxon>
        <taxon>Clostridia</taxon>
        <taxon>Lachnospirales</taxon>
        <taxon>Lachnospiraceae</taxon>
        <taxon>Roseburia</taxon>
    </lineage>
</organism>
<dbReference type="RefSeq" id="WP_118581651.1">
    <property type="nucleotide sequence ID" value="NZ_CABJFX010000015.1"/>
</dbReference>
<dbReference type="InterPro" id="IPR038713">
    <property type="entry name" value="Terminase_Gp1_N_sf"/>
</dbReference>
<dbReference type="InterPro" id="IPR052380">
    <property type="entry name" value="Viral_DNA_packaging_terminase"/>
</dbReference>
<dbReference type="AlphaFoldDB" id="A0A3R6AHV3"/>
<evidence type="ECO:0000313" key="3">
    <source>
        <dbReference type="Proteomes" id="UP000283492"/>
    </source>
</evidence>
<dbReference type="PANTHER" id="PTHR39184:SF1">
    <property type="entry name" value="PBSX PHAGE TERMINASE LARGE SUBUNIT"/>
    <property type="match status" value="1"/>
</dbReference>
<evidence type="ECO:0000313" key="2">
    <source>
        <dbReference type="EMBL" id="RHA88273.1"/>
    </source>
</evidence>
<dbReference type="Pfam" id="PF03592">
    <property type="entry name" value="Terminase_2"/>
    <property type="match status" value="1"/>
</dbReference>
<evidence type="ECO:0000259" key="1">
    <source>
        <dbReference type="Pfam" id="PF04466"/>
    </source>
</evidence>
<gene>
    <name evidence="2" type="ORF">DW914_09505</name>
</gene>
<dbReference type="Gene3D" id="1.10.10.1400">
    <property type="entry name" value="Terminase, small subunit, N-terminal DNA-binding domain, HTH motif"/>
    <property type="match status" value="1"/>
</dbReference>
<protein>
    <recommendedName>
        <fullName evidence="1">Phage terminase large subunit N-terminal domain-containing protein</fullName>
    </recommendedName>
</protein>
<dbReference type="Pfam" id="PF04466">
    <property type="entry name" value="Terminase_3"/>
    <property type="match status" value="1"/>
</dbReference>
<dbReference type="GO" id="GO:0051276">
    <property type="term" value="P:chromosome organization"/>
    <property type="evidence" value="ECO:0007669"/>
    <property type="project" value="InterPro"/>
</dbReference>
<dbReference type="PANTHER" id="PTHR39184">
    <property type="match status" value="1"/>
</dbReference>
<reference evidence="2 3" key="1">
    <citation type="submission" date="2018-08" db="EMBL/GenBank/DDBJ databases">
        <title>A genome reference for cultivated species of the human gut microbiota.</title>
        <authorList>
            <person name="Zou Y."/>
            <person name="Xue W."/>
            <person name="Luo G."/>
        </authorList>
    </citation>
    <scope>NUCLEOTIDE SEQUENCE [LARGE SCALE GENOMIC DNA]</scope>
    <source>
        <strain evidence="2 3">AM42-1AC</strain>
    </source>
</reference>
<dbReference type="Proteomes" id="UP000283492">
    <property type="component" value="Unassembled WGS sequence"/>
</dbReference>
<comment type="caution">
    <text evidence="2">The sequence shown here is derived from an EMBL/GenBank/DDBJ whole genome shotgun (WGS) entry which is preliminary data.</text>
</comment>
<dbReference type="InterPro" id="IPR005335">
    <property type="entry name" value="Terminase_ssu"/>
</dbReference>
<proteinExistence type="predicted"/>
<dbReference type="EMBL" id="QSFX01000015">
    <property type="protein sequence ID" value="RHA88273.1"/>
    <property type="molecule type" value="Genomic_DNA"/>
</dbReference>
<dbReference type="Gene3D" id="3.30.420.280">
    <property type="match status" value="1"/>
</dbReference>
<dbReference type="InterPro" id="IPR035412">
    <property type="entry name" value="Terminase_L_N"/>
</dbReference>
<sequence length="564" mass="65587">MNSKIKLKWKIFADEYIRNGGNATQAYISAGYSENGANRSAQKLLSKTVISQYIAEKMEQIEKEQHRDIMSLAEIQERRSRIARGEVIDGLGFAPDFSDQLKAMDSLEKVLMIAERQKVENEEKENREKAAMWTIPITDITSDFVAIYRTVHEAFAGEVDVHEIISKGGRGSIKSSFWGNLSYETIRQDPQAHVVYTRRYKVDLRSSVFNQFMKTVIRYHDLDNWDFKQSPMCAVYKPTGQMVMFVGADKPISLKSFNVPFGYVKMLIHEECDEMAGVEQMDNIEDTFLRADTPSLDIKIFNPPKSKNNFMNEYTEECKNKPQTRICHSYYNNVPVKWLGKRFFERAEWFRIHKPLYYKNNYLGEVTGTGGGIFDNLEIRKISDEELMTFDIINHGLDFGYTHPQVFSQNYYDYETDTLYIFGEVYSKKCKNSTFARKIKKFMNVEIICDSARPDGIAEMQDWGFNAIGAKKRWGSGKGRDYCWEWLQRCNKIVIDPERCPNTEKEFIKAEHEQLPDGSFSDAYPTLEEDTIMANIYALNRIIMTSRRNDGLYDDDVEEETVWK</sequence>
<feature type="domain" description="Phage terminase large subunit N-terminal" evidence="1">
    <location>
        <begin position="164"/>
        <end position="365"/>
    </location>
</feature>
<name>A0A3R6AHV3_9FIRM</name>
<dbReference type="InterPro" id="IPR027417">
    <property type="entry name" value="P-loop_NTPase"/>
</dbReference>
<dbReference type="Gene3D" id="3.40.50.300">
    <property type="entry name" value="P-loop containing nucleotide triphosphate hydrolases"/>
    <property type="match status" value="1"/>
</dbReference>